<dbReference type="EMBL" id="NBTX02000004">
    <property type="protein sequence ID" value="PNL62650.1"/>
    <property type="molecule type" value="Genomic_DNA"/>
</dbReference>
<gene>
    <name evidence="1" type="ORF">A6J39_016340</name>
</gene>
<dbReference type="SUPFAM" id="SSF47413">
    <property type="entry name" value="lambda repressor-like DNA-binding domains"/>
    <property type="match status" value="1"/>
</dbReference>
<dbReference type="InterPro" id="IPR010982">
    <property type="entry name" value="Lambda_DNA-bd_dom_sf"/>
</dbReference>
<proteinExistence type="predicted"/>
<organism evidence="1 2">
    <name type="scientific">Legionella anisa</name>
    <dbReference type="NCBI Taxonomy" id="28082"/>
    <lineage>
        <taxon>Bacteria</taxon>
        <taxon>Pseudomonadati</taxon>
        <taxon>Pseudomonadota</taxon>
        <taxon>Gammaproteobacteria</taxon>
        <taxon>Legionellales</taxon>
        <taxon>Legionellaceae</taxon>
        <taxon>Legionella</taxon>
    </lineage>
</organism>
<sequence length="185" mass="21224">MILNDIALYDNFFTSFKYKEDFMSNGPYQSFAKRLINMLKDRGHTASRSPNGICIKTLSEFTDASEQICRRYIRGDALPDYEKVKQLAFHLQVNPGWLLFGEEGHSAPQKNEVDETLLHYILKQSHHLYPISHGSNDDYADFVLGLIKEVRSIDTSENNLLKIIDLAIGSISSYEEKRKKHSHAV</sequence>
<comment type="caution">
    <text evidence="1">The sequence shown here is derived from an EMBL/GenBank/DDBJ whole genome shotgun (WGS) entry which is preliminary data.</text>
</comment>
<dbReference type="GO" id="GO:0003677">
    <property type="term" value="F:DNA binding"/>
    <property type="evidence" value="ECO:0007669"/>
    <property type="project" value="InterPro"/>
</dbReference>
<dbReference type="Proteomes" id="UP000192511">
    <property type="component" value="Unassembled WGS sequence"/>
</dbReference>
<evidence type="ECO:0000313" key="1">
    <source>
        <dbReference type="EMBL" id="PNL62650.1"/>
    </source>
</evidence>
<dbReference type="AlphaFoldDB" id="A0AAX0WX71"/>
<keyword evidence="2" id="KW-1185">Reference proteome</keyword>
<accession>A0AAX0WX71</accession>
<reference evidence="1" key="1">
    <citation type="submission" date="2017-12" db="EMBL/GenBank/DDBJ databases">
        <title>FDA dAtabase for Regulatory Grade micrObial Sequences (FDA-ARGOS): Supporting development and validation of Infectious Disease Dx tests.</title>
        <authorList>
            <person name="Kerrigan L."/>
            <person name="Tallon L.J."/>
            <person name="Sadzewicz L."/>
            <person name="Sengamalay N."/>
            <person name="Ott S."/>
            <person name="Godinez A."/>
            <person name="Nagaraj S."/>
            <person name="Vavikolanu K."/>
            <person name="Vyas G."/>
            <person name="Nadendla S."/>
            <person name="Aluvathingal J."/>
            <person name="Sichtig H."/>
        </authorList>
    </citation>
    <scope>NUCLEOTIDE SEQUENCE [LARGE SCALE GENOMIC DNA]</scope>
    <source>
        <strain evidence="1">FDAARGOS_200</strain>
    </source>
</reference>
<name>A0AAX0WX71_9GAMM</name>
<evidence type="ECO:0000313" key="2">
    <source>
        <dbReference type="Proteomes" id="UP000192511"/>
    </source>
</evidence>
<protein>
    <submittedName>
        <fullName evidence="1">Transcriptional regulator</fullName>
    </submittedName>
</protein>